<proteinExistence type="predicted"/>
<gene>
    <name evidence="1" type="ORF">J5W02_00800</name>
</gene>
<accession>A0ABS7DJ64</accession>
<name>A0ABS7DJ64_9FIRM</name>
<reference evidence="1 2" key="1">
    <citation type="submission" date="2021-03" db="EMBL/GenBank/DDBJ databases">
        <title>Caproiciproducens sp. nov. isolated from feces of cow.</title>
        <authorList>
            <person name="Choi J.-Y."/>
        </authorList>
    </citation>
    <scope>NUCLEOTIDE SEQUENCE [LARGE SCALE GENOMIC DNA]</scope>
    <source>
        <strain evidence="1 2">AGMB10547</strain>
    </source>
</reference>
<dbReference type="RefSeq" id="WP_219938545.1">
    <property type="nucleotide sequence ID" value="NZ_JAGFNZ010000001.1"/>
</dbReference>
<evidence type="ECO:0000313" key="1">
    <source>
        <dbReference type="EMBL" id="MBW7571335.1"/>
    </source>
</evidence>
<dbReference type="Pfam" id="PF14871">
    <property type="entry name" value="GHL6"/>
    <property type="match status" value="1"/>
</dbReference>
<dbReference type="InterPro" id="IPR017853">
    <property type="entry name" value="GH"/>
</dbReference>
<dbReference type="SUPFAM" id="SSF51445">
    <property type="entry name" value="(Trans)glycosidases"/>
    <property type="match status" value="1"/>
</dbReference>
<evidence type="ECO:0008006" key="3">
    <source>
        <dbReference type="Google" id="ProtNLM"/>
    </source>
</evidence>
<sequence length="657" mass="76239">MAWWLENRMRMIQNNLRDIDAQMDIDYEIQKLKEFGANVVQVGCGGITSFFPSELDCQYRNPYMKGDFFGELIQKCHENGIRVIARFDFSKTHESFYSLHKDDWYVKSIQGEPIRYHDTIATCVNGKYQQACSHEILKEALIKYPIDGVFFNMFGYINRDYSGNYTGICQCDSCRKRFKDMYGYDLPIKEDMNDPVYRLYKKFQIETVEDILDKIRTTVKAINPDIAVSTYNHNGVDIIRNESNSAVDRPYPFWVYQSSLDVSEVEGTFDDKVSSNCFINAVDLPYRFMGVSKYLGQIRLYENIASGSGLDWCIIGSFEDYPDRENYESVKEVFHFHQKYEKKYFGNFTSQARILLVNANPIYQGSISREFLGIFKMLKEEHRLFRVVERFALDRVADQLDQYDVVIIPGIPKTGSKKFDKAIESTTARVIATGLSFEQQPEILSSVFGVELGDALEPIRGTYMMTEPKSVFKSFENRDWVYLDKEFRCMKADGENEKILPLVKAARFGPPERCFGHEACDLYCVSIKNGRTVYFPWQVGTLYFQHGYEDFKYLLLNTIDHVVPNNNPFVTNAPKNVEVFFDKCEENTYIVQFINLSGFNGTTFFEPNPIHDLEISFPGLEPTEVFELGQDAPHVLPIQNRIHIDKLTNYRAFIVKI</sequence>
<comment type="caution">
    <text evidence="1">The sequence shown here is derived from an EMBL/GenBank/DDBJ whole genome shotgun (WGS) entry which is preliminary data.</text>
</comment>
<keyword evidence="2" id="KW-1185">Reference proteome</keyword>
<evidence type="ECO:0000313" key="2">
    <source>
        <dbReference type="Proteomes" id="UP000719942"/>
    </source>
</evidence>
<dbReference type="Proteomes" id="UP000719942">
    <property type="component" value="Unassembled WGS sequence"/>
</dbReference>
<dbReference type="Gene3D" id="3.20.20.80">
    <property type="entry name" value="Glycosidases"/>
    <property type="match status" value="1"/>
</dbReference>
<dbReference type="EMBL" id="JAGFNZ010000001">
    <property type="protein sequence ID" value="MBW7571335.1"/>
    <property type="molecule type" value="Genomic_DNA"/>
</dbReference>
<organism evidence="1 2">
    <name type="scientific">Caproiciproducens faecalis</name>
    <dbReference type="NCBI Taxonomy" id="2820301"/>
    <lineage>
        <taxon>Bacteria</taxon>
        <taxon>Bacillati</taxon>
        <taxon>Bacillota</taxon>
        <taxon>Clostridia</taxon>
        <taxon>Eubacteriales</taxon>
        <taxon>Acutalibacteraceae</taxon>
        <taxon>Caproiciproducens</taxon>
    </lineage>
</organism>
<protein>
    <recommendedName>
        <fullName evidence="3">Glycosyl hydrolase-like 10 domain-containing protein</fullName>
    </recommendedName>
</protein>
<dbReference type="InterPro" id="IPR028212">
    <property type="entry name" value="GHL6"/>
</dbReference>